<dbReference type="PANTHER" id="PTHR28094:SF1">
    <property type="entry name" value="MEIOTICALLY UP-REGULATED GENE 113 PROTEIN"/>
    <property type="match status" value="1"/>
</dbReference>
<dbReference type="RefSeq" id="XP_040730373.1">
    <property type="nucleotide sequence ID" value="XM_040873951.1"/>
</dbReference>
<comment type="caution">
    <text evidence="3">The sequence shown here is derived from an EMBL/GenBank/DDBJ whole genome shotgun (WGS) entry which is preliminary data.</text>
</comment>
<feature type="domain" description="Bacteriophage T5 Orf172 DNA-binding" evidence="2">
    <location>
        <begin position="518"/>
        <end position="613"/>
    </location>
</feature>
<dbReference type="STRING" id="1196081.A0A364KQN9"/>
<dbReference type="SMART" id="SM00974">
    <property type="entry name" value="T5orf172"/>
    <property type="match status" value="1"/>
</dbReference>
<feature type="region of interest" description="Disordered" evidence="1">
    <location>
        <begin position="644"/>
        <end position="687"/>
    </location>
</feature>
<feature type="region of interest" description="Disordered" evidence="1">
    <location>
        <begin position="1"/>
        <end position="133"/>
    </location>
</feature>
<reference evidence="3 4" key="1">
    <citation type="journal article" date="2017" name="Biotechnol. Biofuels">
        <title>Differential beta-glucosidase expression as a function of carbon source availability in Talaromyces amestolkiae: a genomic and proteomic approach.</title>
        <authorList>
            <person name="de Eugenio L.I."/>
            <person name="Mendez-Liter J.A."/>
            <person name="Nieto-Dominguez M."/>
            <person name="Alonso L."/>
            <person name="Gil-Munoz J."/>
            <person name="Barriuso J."/>
            <person name="Prieto A."/>
            <person name="Martinez M.J."/>
        </authorList>
    </citation>
    <scope>NUCLEOTIDE SEQUENCE [LARGE SCALE GENOMIC DNA]</scope>
    <source>
        <strain evidence="3 4">CIB</strain>
    </source>
</reference>
<dbReference type="InterPro" id="IPR018306">
    <property type="entry name" value="Phage_T5_Orf172_DNA-bd"/>
</dbReference>
<keyword evidence="4" id="KW-1185">Reference proteome</keyword>
<proteinExistence type="predicted"/>
<feature type="compositionally biased region" description="Basic and acidic residues" evidence="1">
    <location>
        <begin position="95"/>
        <end position="112"/>
    </location>
</feature>
<dbReference type="Pfam" id="PF10544">
    <property type="entry name" value="T5orf172"/>
    <property type="match status" value="1"/>
</dbReference>
<feature type="compositionally biased region" description="Polar residues" evidence="1">
    <location>
        <begin position="53"/>
        <end position="62"/>
    </location>
</feature>
<name>A0A364KQN9_TALAM</name>
<sequence length="687" mass="77535">MARNDSDRGRKTPDHLAQMKDSTSNDGNEPSFSSDLDNSAVSTPSLADDIFSPSVSIVTDTTDIADDYGWDTPVKGKSMTRAEDRNILGSPQNETQDKIKRAEDLSKPDKGLDTQTQTTAPRRRTKSASRRDFEARTLSLGSVDISVTSFEKRKQGSDSPVDGNTLASDQGQIWGVLITPPKSKKPMHLQLIEFCTPGPDGYIDINFSTDQTWIFEARRVIDFGSAVKPTSKTVVSRTEKQDVDHILTKPTSQSIPEITLSPPDANRTDHKIGDANTPPSKNILLGDGTIQHVLSLLSNKAFSASISKKEQDSIDKSLSNILPVKIREWLEEDTHHCLALTTQNRRCKRIHETSHPKMIQYLDSMATLKSSELPKCLNDMISTALCSTTHKRMAREELEKWMVDIEKLCDIHADMKESTSVSADYRLLALANYLDILSGGKGLPPRQNIVSSSAKVEESDHSITSLGDYRLLQYFKPYIPKYLQKLSVSEALEGLLLKPLTGKKEIGDTGIIYIYWQPSNFGHLKIGYTTQAFEKRMKEWIKRCNKTMEIYYPSRDDAQKIIAVDHVYRVEKLIHLELKNLRKIEKNCPGCGKNHDEWFECSRDLAVAVVRKWMDWMRESPYEERQSGSSKEWVLKAEQRSKLKDLSEPMKGVSVSANAMEKGKNKHPRQTRRLSTGRPPRMRSKSM</sequence>
<feature type="compositionally biased region" description="Polar residues" evidence="1">
    <location>
        <begin position="20"/>
        <end position="45"/>
    </location>
</feature>
<evidence type="ECO:0000256" key="1">
    <source>
        <dbReference type="SAM" id="MobiDB-lite"/>
    </source>
</evidence>
<dbReference type="AlphaFoldDB" id="A0A364KQN9"/>
<organism evidence="3 4">
    <name type="scientific">Talaromyces amestolkiae</name>
    <dbReference type="NCBI Taxonomy" id="1196081"/>
    <lineage>
        <taxon>Eukaryota</taxon>
        <taxon>Fungi</taxon>
        <taxon>Dikarya</taxon>
        <taxon>Ascomycota</taxon>
        <taxon>Pezizomycotina</taxon>
        <taxon>Eurotiomycetes</taxon>
        <taxon>Eurotiomycetidae</taxon>
        <taxon>Eurotiales</taxon>
        <taxon>Trichocomaceae</taxon>
        <taxon>Talaromyces</taxon>
        <taxon>Talaromyces sect. Talaromyces</taxon>
    </lineage>
</organism>
<dbReference type="Proteomes" id="UP000249363">
    <property type="component" value="Unassembled WGS sequence"/>
</dbReference>
<protein>
    <recommendedName>
        <fullName evidence="2">Bacteriophage T5 Orf172 DNA-binding domain-containing protein</fullName>
    </recommendedName>
</protein>
<dbReference type="InterPro" id="IPR053006">
    <property type="entry name" value="Meiosis_regulatory"/>
</dbReference>
<evidence type="ECO:0000313" key="3">
    <source>
        <dbReference type="EMBL" id="RAO65856.1"/>
    </source>
</evidence>
<feature type="compositionally biased region" description="Basic and acidic residues" evidence="1">
    <location>
        <begin position="1"/>
        <end position="18"/>
    </location>
</feature>
<evidence type="ECO:0000259" key="2">
    <source>
        <dbReference type="SMART" id="SM00974"/>
    </source>
</evidence>
<accession>A0A364KQN9</accession>
<gene>
    <name evidence="3" type="ORF">BHQ10_001868</name>
</gene>
<evidence type="ECO:0000313" key="4">
    <source>
        <dbReference type="Proteomes" id="UP000249363"/>
    </source>
</evidence>
<dbReference type="OrthoDB" id="4224510at2759"/>
<dbReference type="PANTHER" id="PTHR28094">
    <property type="entry name" value="MEIOTICALLY UP-REGULATED GENE 113 PROTEIN"/>
    <property type="match status" value="1"/>
</dbReference>
<dbReference type="EMBL" id="MIKG01000002">
    <property type="protein sequence ID" value="RAO65856.1"/>
    <property type="molecule type" value="Genomic_DNA"/>
</dbReference>
<dbReference type="GeneID" id="63791085"/>